<evidence type="ECO:0000313" key="2">
    <source>
        <dbReference type="EMBL" id="BAZ86663.1"/>
    </source>
</evidence>
<dbReference type="GO" id="GO:0008168">
    <property type="term" value="F:methyltransferase activity"/>
    <property type="evidence" value="ECO:0007669"/>
    <property type="project" value="UniProtKB-KW"/>
</dbReference>
<feature type="domain" description="Methyltransferase" evidence="1">
    <location>
        <begin position="209"/>
        <end position="306"/>
    </location>
</feature>
<dbReference type="InterPro" id="IPR029063">
    <property type="entry name" value="SAM-dependent_MTases_sf"/>
</dbReference>
<gene>
    <name evidence="2" type="ORF">NIES806_28790</name>
</gene>
<proteinExistence type="predicted"/>
<accession>A0A1Z4V5G5</accession>
<dbReference type="EMBL" id="AP018316">
    <property type="protein sequence ID" value="BAZ86663.1"/>
    <property type="molecule type" value="Genomic_DNA"/>
</dbReference>
<evidence type="ECO:0000313" key="3">
    <source>
        <dbReference type="Proteomes" id="UP000218702"/>
    </source>
</evidence>
<dbReference type="GO" id="GO:0032259">
    <property type="term" value="P:methylation"/>
    <property type="evidence" value="ECO:0007669"/>
    <property type="project" value="UniProtKB-KW"/>
</dbReference>
<protein>
    <submittedName>
        <fullName evidence="2">Type 11 methyltransferase</fullName>
    </submittedName>
</protein>
<dbReference type="SUPFAM" id="SSF53335">
    <property type="entry name" value="S-adenosyl-L-methionine-dependent methyltransferases"/>
    <property type="match status" value="1"/>
</dbReference>
<dbReference type="AlphaFoldDB" id="A0A1Z4V5G5"/>
<dbReference type="Pfam" id="PF13649">
    <property type="entry name" value="Methyltransf_25"/>
    <property type="match status" value="1"/>
</dbReference>
<keyword evidence="2" id="KW-0489">Methyltransferase</keyword>
<sequence length="376" mass="43760">MCLAIKIWASDETQHNQQNLILSMFDIFPKLSYQALQSGKNYFAFTHKTVSSQIKNLIYPSLQPNISPLSPKLLTQLQDSMNQLLARDWEDSQAGVYPQNLLFDDSWEDFFRYYPLICLDLPNIWERIKNRRYQEFSQEIATDNYPSYYLQNFHYQTDGYLSELSANLYDLQVEILFGGSTDAMRRRILCPLKSQLTAFDHIPQEQLRVIDVACGTGRTLKLIRSALPDVSLFGIDLSSAYLRKANELLCQIPGELPQLVQGNVEELPYRDNYFHGTTCVFLFHELPAAVRQTVIEECFRVTKPGGVFIICDSIQENDLPEMELVIKNFPETFHEPYYKHYITDNLVERLEKAGFEQIETQVHFVSKYWIAHKPSY</sequence>
<dbReference type="InterPro" id="IPR041698">
    <property type="entry name" value="Methyltransf_25"/>
</dbReference>
<dbReference type="Gene3D" id="3.40.50.150">
    <property type="entry name" value="Vaccinia Virus protein VP39"/>
    <property type="match status" value="1"/>
</dbReference>
<reference evidence="2 3" key="1">
    <citation type="submission" date="2017-06" db="EMBL/GenBank/DDBJ databases">
        <title>Genome sequencing of cyanobaciteial culture collection at National Institute for Environmental Studies (NIES).</title>
        <authorList>
            <person name="Hirose Y."/>
            <person name="Shimura Y."/>
            <person name="Fujisawa T."/>
            <person name="Nakamura Y."/>
            <person name="Kawachi M."/>
        </authorList>
    </citation>
    <scope>NUCLEOTIDE SEQUENCE [LARGE SCALE GENOMIC DNA]</scope>
    <source>
        <strain evidence="2 3">NIES-806</strain>
    </source>
</reference>
<dbReference type="PANTHER" id="PTHR43591">
    <property type="entry name" value="METHYLTRANSFERASE"/>
    <property type="match status" value="1"/>
</dbReference>
<dbReference type="CDD" id="cd02440">
    <property type="entry name" value="AdoMet_MTases"/>
    <property type="match status" value="1"/>
</dbReference>
<name>A0A1Z4V5G5_9CYAN</name>
<evidence type="ECO:0000259" key="1">
    <source>
        <dbReference type="Pfam" id="PF13649"/>
    </source>
</evidence>
<dbReference type="KEGG" id="dcm:NIES806_28790"/>
<keyword evidence="3" id="KW-1185">Reference proteome</keyword>
<organism evidence="2 3">
    <name type="scientific">Dolichospermum compactum NIES-806</name>
    <dbReference type="NCBI Taxonomy" id="1973481"/>
    <lineage>
        <taxon>Bacteria</taxon>
        <taxon>Bacillati</taxon>
        <taxon>Cyanobacteriota</taxon>
        <taxon>Cyanophyceae</taxon>
        <taxon>Nostocales</taxon>
        <taxon>Aphanizomenonaceae</taxon>
        <taxon>Dolichospermum</taxon>
        <taxon>Dolichospermum compactum</taxon>
    </lineage>
</organism>
<dbReference type="Proteomes" id="UP000218702">
    <property type="component" value="Chromosome"/>
</dbReference>
<keyword evidence="2" id="KW-0808">Transferase</keyword>